<dbReference type="InterPro" id="IPR023404">
    <property type="entry name" value="rSAM_horseshoe"/>
</dbReference>
<dbReference type="SFLD" id="SFLDG01082">
    <property type="entry name" value="B12-binding_domain_containing"/>
    <property type="match status" value="1"/>
</dbReference>
<dbReference type="GO" id="GO:0035599">
    <property type="term" value="F:aspartic acid methylthiotransferase activity"/>
    <property type="evidence" value="ECO:0007669"/>
    <property type="project" value="TreeGrafter"/>
</dbReference>
<feature type="domain" description="MTTase N-terminal" evidence="8">
    <location>
        <begin position="1"/>
        <end position="87"/>
    </location>
</feature>
<dbReference type="PANTHER" id="PTHR43837:SF1">
    <property type="entry name" value="RIBOSOMAL PROTEIN US12 METHYLTHIOTRANSFERASE RIMO"/>
    <property type="match status" value="1"/>
</dbReference>
<dbReference type="SMART" id="SM00729">
    <property type="entry name" value="Elp3"/>
    <property type="match status" value="1"/>
</dbReference>
<evidence type="ECO:0000256" key="4">
    <source>
        <dbReference type="ARBA" id="ARBA00022691"/>
    </source>
</evidence>
<dbReference type="PANTHER" id="PTHR43837">
    <property type="entry name" value="RIBOSOMAL PROTEIN S12 METHYLTHIOTRANSFERASE RIMO"/>
    <property type="match status" value="1"/>
</dbReference>
<dbReference type="GO" id="GO:0051539">
    <property type="term" value="F:4 iron, 4 sulfur cluster binding"/>
    <property type="evidence" value="ECO:0007669"/>
    <property type="project" value="UniProtKB-KW"/>
</dbReference>
<protein>
    <submittedName>
        <fullName evidence="10">Uncharacterized protein</fullName>
    </submittedName>
</protein>
<keyword evidence="3" id="KW-0963">Cytoplasm</keyword>
<evidence type="ECO:0000256" key="5">
    <source>
        <dbReference type="ARBA" id="ARBA00022723"/>
    </source>
</evidence>
<dbReference type="InterPro" id="IPR012340">
    <property type="entry name" value="NA-bd_OB-fold"/>
</dbReference>
<dbReference type="HAMAP" id="MF_01865">
    <property type="entry name" value="MTTase_RimO"/>
    <property type="match status" value="1"/>
</dbReference>
<dbReference type="GO" id="GO:0005829">
    <property type="term" value="C:cytosol"/>
    <property type="evidence" value="ECO:0007669"/>
    <property type="project" value="TreeGrafter"/>
</dbReference>
<proteinExistence type="inferred from homology"/>
<dbReference type="SFLD" id="SFLDS00029">
    <property type="entry name" value="Radical_SAM"/>
    <property type="match status" value="1"/>
</dbReference>
<evidence type="ECO:0000313" key="10">
    <source>
        <dbReference type="EMBL" id="KKL71043.1"/>
    </source>
</evidence>
<dbReference type="InterPro" id="IPR058240">
    <property type="entry name" value="rSAM_sf"/>
</dbReference>
<dbReference type="Pfam" id="PF04055">
    <property type="entry name" value="Radical_SAM"/>
    <property type="match status" value="1"/>
</dbReference>
<accession>A0A0F9EAG0</accession>
<evidence type="ECO:0000259" key="8">
    <source>
        <dbReference type="PROSITE" id="PS51449"/>
    </source>
</evidence>
<keyword evidence="7" id="KW-0411">Iron-sulfur</keyword>
<feature type="non-terminal residue" evidence="10">
    <location>
        <position position="1"/>
    </location>
</feature>
<evidence type="ECO:0000256" key="6">
    <source>
        <dbReference type="ARBA" id="ARBA00023004"/>
    </source>
</evidence>
<reference evidence="10" key="1">
    <citation type="journal article" date="2015" name="Nature">
        <title>Complex archaea that bridge the gap between prokaryotes and eukaryotes.</title>
        <authorList>
            <person name="Spang A."/>
            <person name="Saw J.H."/>
            <person name="Jorgensen S.L."/>
            <person name="Zaremba-Niedzwiedzka K."/>
            <person name="Martijn J."/>
            <person name="Lind A.E."/>
            <person name="van Eijk R."/>
            <person name="Schleper C."/>
            <person name="Guy L."/>
            <person name="Ettema T.J."/>
        </authorList>
    </citation>
    <scope>NUCLEOTIDE SEQUENCE</scope>
</reference>
<dbReference type="InterPro" id="IPR006638">
    <property type="entry name" value="Elp3/MiaA/NifB-like_rSAM"/>
</dbReference>
<organism evidence="10">
    <name type="scientific">marine sediment metagenome</name>
    <dbReference type="NCBI Taxonomy" id="412755"/>
    <lineage>
        <taxon>unclassified sequences</taxon>
        <taxon>metagenomes</taxon>
        <taxon>ecological metagenomes</taxon>
    </lineage>
</organism>
<dbReference type="SUPFAM" id="SSF102114">
    <property type="entry name" value="Radical SAM enzymes"/>
    <property type="match status" value="1"/>
</dbReference>
<name>A0A0F9EAG0_9ZZZZ</name>
<dbReference type="AlphaFoldDB" id="A0A0F9EAG0"/>
<evidence type="ECO:0000259" key="9">
    <source>
        <dbReference type="PROSITE" id="PS51918"/>
    </source>
</evidence>
<dbReference type="NCBIfam" id="TIGR00089">
    <property type="entry name" value="MiaB/RimO family radical SAM methylthiotransferase"/>
    <property type="match status" value="1"/>
</dbReference>
<dbReference type="InterPro" id="IPR038135">
    <property type="entry name" value="Methylthiotransferase_N_sf"/>
</dbReference>
<dbReference type="FunFam" id="3.80.30.20:FF:000001">
    <property type="entry name" value="tRNA-2-methylthio-N(6)-dimethylallyladenosine synthase 2"/>
    <property type="match status" value="1"/>
</dbReference>
<dbReference type="GO" id="GO:0006400">
    <property type="term" value="P:tRNA modification"/>
    <property type="evidence" value="ECO:0007669"/>
    <property type="project" value="InterPro"/>
</dbReference>
<sequence>IVHTVDPDEADALLVNTCGFIEDAKRESIDEVLTLMERKRDGQRLIVLGCLSKRYMDELSREMPEVDAFFGIGQAAKIAEFLSGRPVEYPALPANKVNKVTPLILAAPTFAPLKAAEGCSRRCGFCVIPSIRGPYKSRALEEVLAEARGFLKRGIKELLVVAQDLSSYGRDLLGGYGLPELLHDLATLEDTEYRVRPLYLYPTEVSGRLLQAISGHERVCSYFDIPLQHSEDRILKAMGRGGSRKKYLELIRTIRRDLPDAAIRTTMIVGFPGESEDEFSALLEFVEEAGFDHLGAFGYSDEEGTPAASLEDKVPQEVVERRLEELMGIQAEISREHNEQLVGCGFRVLVDECVDEGVIARLERQAPDVDGVLYLSGCDAKVGEFVDVEITGASDYDLEGVCP</sequence>
<dbReference type="InterPro" id="IPR013848">
    <property type="entry name" value="Methylthiotransferase_N"/>
</dbReference>
<dbReference type="SFLD" id="SFLDG01061">
    <property type="entry name" value="methylthiotransferase"/>
    <property type="match status" value="1"/>
</dbReference>
<keyword evidence="2" id="KW-0004">4Fe-4S</keyword>
<dbReference type="CDD" id="cd01335">
    <property type="entry name" value="Radical_SAM"/>
    <property type="match status" value="1"/>
</dbReference>
<dbReference type="Pfam" id="PF00919">
    <property type="entry name" value="UPF0004"/>
    <property type="match status" value="1"/>
</dbReference>
<dbReference type="PROSITE" id="PS51449">
    <property type="entry name" value="MTTASE_N"/>
    <property type="match status" value="1"/>
</dbReference>
<keyword evidence="5" id="KW-0479">Metal-binding</keyword>
<evidence type="ECO:0000256" key="2">
    <source>
        <dbReference type="ARBA" id="ARBA00022485"/>
    </source>
</evidence>
<dbReference type="InterPro" id="IPR005839">
    <property type="entry name" value="Methylthiotransferase"/>
</dbReference>
<comment type="cofactor">
    <cofactor evidence="1">
        <name>[4Fe-4S] cluster</name>
        <dbReference type="ChEBI" id="CHEBI:49883"/>
    </cofactor>
</comment>
<dbReference type="InterPro" id="IPR007197">
    <property type="entry name" value="rSAM"/>
</dbReference>
<dbReference type="Gene3D" id="3.40.50.12160">
    <property type="entry name" value="Methylthiotransferase, N-terminal domain"/>
    <property type="match status" value="1"/>
</dbReference>
<gene>
    <name evidence="10" type="ORF">LCGC14_2098850</name>
</gene>
<dbReference type="Gene3D" id="2.40.50.140">
    <property type="entry name" value="Nucleic acid-binding proteins"/>
    <property type="match status" value="1"/>
</dbReference>
<dbReference type="Gene3D" id="3.80.30.20">
    <property type="entry name" value="tm_1862 like domain"/>
    <property type="match status" value="1"/>
</dbReference>
<comment type="caution">
    <text evidence="10">The sequence shown here is derived from an EMBL/GenBank/DDBJ whole genome shotgun (WGS) entry which is preliminary data.</text>
</comment>
<dbReference type="InterPro" id="IPR005840">
    <property type="entry name" value="Ribosomal_uS12_MeSTrfase_RimO"/>
</dbReference>
<evidence type="ECO:0000256" key="7">
    <source>
        <dbReference type="ARBA" id="ARBA00023014"/>
    </source>
</evidence>
<feature type="domain" description="Radical SAM core" evidence="9">
    <location>
        <begin position="105"/>
        <end position="336"/>
    </location>
</feature>
<dbReference type="EMBL" id="LAZR01025709">
    <property type="protein sequence ID" value="KKL71043.1"/>
    <property type="molecule type" value="Genomic_DNA"/>
</dbReference>
<dbReference type="GO" id="GO:0046872">
    <property type="term" value="F:metal ion binding"/>
    <property type="evidence" value="ECO:0007669"/>
    <property type="project" value="UniProtKB-KW"/>
</dbReference>
<keyword evidence="6" id="KW-0408">Iron</keyword>
<dbReference type="NCBIfam" id="TIGR01125">
    <property type="entry name" value="30S ribosomal protein S12 methylthiotransferase RimO"/>
    <property type="match status" value="1"/>
</dbReference>
<dbReference type="InterPro" id="IPR002792">
    <property type="entry name" value="TRAM_dom"/>
</dbReference>
<dbReference type="PROSITE" id="PS51918">
    <property type="entry name" value="RADICAL_SAM"/>
    <property type="match status" value="1"/>
</dbReference>
<evidence type="ECO:0000256" key="3">
    <source>
        <dbReference type="ARBA" id="ARBA00022490"/>
    </source>
</evidence>
<dbReference type="Pfam" id="PF18693">
    <property type="entry name" value="TRAM_2"/>
    <property type="match status" value="1"/>
</dbReference>
<keyword evidence="4" id="KW-0949">S-adenosyl-L-methionine</keyword>
<evidence type="ECO:0000256" key="1">
    <source>
        <dbReference type="ARBA" id="ARBA00001966"/>
    </source>
</evidence>